<comment type="catalytic activity">
    <reaction evidence="9">
        <text>Typically cleaves a -Gly-|-Phe- bond to release an N-terminal, basic peptide of 5-8 residues from type IV prepilin, and then N-methylates the new N-terminal amino group, the methyl donor being S-adenosyl-L-methionine.</text>
        <dbReference type="EC" id="3.4.23.43"/>
    </reaction>
</comment>
<evidence type="ECO:0000256" key="2">
    <source>
        <dbReference type="ARBA" id="ARBA00005801"/>
    </source>
</evidence>
<dbReference type="GO" id="GO:0008168">
    <property type="term" value="F:methyltransferase activity"/>
    <property type="evidence" value="ECO:0007669"/>
    <property type="project" value="UniProtKB-KW"/>
</dbReference>
<dbReference type="InterPro" id="IPR014032">
    <property type="entry name" value="Peptidase_A24A_bac"/>
</dbReference>
<dbReference type="Pfam" id="PF01478">
    <property type="entry name" value="Peptidase_A24"/>
    <property type="match status" value="1"/>
</dbReference>
<dbReference type="GO" id="GO:0006465">
    <property type="term" value="P:signal peptide processing"/>
    <property type="evidence" value="ECO:0007669"/>
    <property type="project" value="TreeGrafter"/>
</dbReference>
<keyword evidence="3" id="KW-1003">Cell membrane</keyword>
<evidence type="ECO:0000256" key="7">
    <source>
        <dbReference type="ARBA" id="ARBA00023136"/>
    </source>
</evidence>
<keyword evidence="9" id="KW-0808">Transferase</keyword>
<evidence type="ECO:0000256" key="1">
    <source>
        <dbReference type="ARBA" id="ARBA00004429"/>
    </source>
</evidence>
<dbReference type="EC" id="2.1.1.-" evidence="9"/>
<keyword evidence="6 10" id="KW-1133">Transmembrane helix</keyword>
<dbReference type="GO" id="GO:0032259">
    <property type="term" value="P:methylation"/>
    <property type="evidence" value="ECO:0007669"/>
    <property type="project" value="UniProtKB-KW"/>
</dbReference>
<keyword evidence="5 9" id="KW-0812">Transmembrane</keyword>
<evidence type="ECO:0000256" key="6">
    <source>
        <dbReference type="ARBA" id="ARBA00022989"/>
    </source>
</evidence>
<feature type="transmembrane region" description="Helical" evidence="10">
    <location>
        <begin position="73"/>
        <end position="92"/>
    </location>
</feature>
<dbReference type="PRINTS" id="PR00864">
    <property type="entry name" value="PREPILNPTASE"/>
</dbReference>
<dbReference type="Pfam" id="PF06750">
    <property type="entry name" value="A24_N_bact"/>
    <property type="match status" value="1"/>
</dbReference>
<reference evidence="13 14" key="1">
    <citation type="submission" date="2023-04" db="EMBL/GenBank/DDBJ databases">
        <title>Klugiella caeni sp. nov. isolated from the sludge of biochemical tank.</title>
        <authorList>
            <person name="Geng K."/>
        </authorList>
    </citation>
    <scope>NUCLEOTIDE SEQUENCE [LARGE SCALE GENOMIC DNA]</scope>
    <source>
        <strain evidence="13 14">YN-L-19</strain>
    </source>
</reference>
<feature type="domain" description="Prepilin peptidase A24 N-terminal" evidence="12">
    <location>
        <begin position="8"/>
        <end position="89"/>
    </location>
</feature>
<keyword evidence="4" id="KW-0997">Cell inner membrane</keyword>
<gene>
    <name evidence="13" type="ORF">QF206_06195</name>
</gene>
<sequence>MVATLSAVFGLLIGSFLNVVVHRVPARRSIVSPPSACTNCGSRIRAIDNVPVVSWIALRGRCRHCAAPISMRYPLVEAGTALAFGLVAWWSLAQTTEAPAASRYIELGAYLYLAAVSIALALIDLDTRTLPNRIVLPSYLVAGAALSAAALIAGTPEVLVRAAIGAGILFAAYLLLALIVPRGMGMGDVKLAGVLGLYLAYQGWGQLTVGAFAAFVLGGVFGVALLLARKAKRGSGIPFGPWMIAGAWLGLVVGEPIAGGYLALIGL</sequence>
<evidence type="ECO:0000256" key="3">
    <source>
        <dbReference type="ARBA" id="ARBA00022475"/>
    </source>
</evidence>
<accession>A0AAW6TBX9</accession>
<evidence type="ECO:0000259" key="11">
    <source>
        <dbReference type="Pfam" id="PF01478"/>
    </source>
</evidence>
<name>A0AAW6TBX9_9MICO</name>
<dbReference type="InterPro" id="IPR010627">
    <property type="entry name" value="Prepilin_pept_A24_N"/>
</dbReference>
<keyword evidence="9" id="KW-0511">Multifunctional enzyme</keyword>
<comment type="subcellular location">
    <subcellularLocation>
        <location evidence="1">Cell inner membrane</location>
        <topology evidence="1">Multi-pass membrane protein</topology>
    </subcellularLocation>
    <subcellularLocation>
        <location evidence="9">Cell membrane</location>
        <topology evidence="9">Multi-pass membrane protein</topology>
    </subcellularLocation>
</comment>
<feature type="transmembrane region" description="Helical" evidence="10">
    <location>
        <begin position="6"/>
        <end position="24"/>
    </location>
</feature>
<evidence type="ECO:0000313" key="13">
    <source>
        <dbReference type="EMBL" id="MDI2098552.1"/>
    </source>
</evidence>
<feature type="transmembrane region" description="Helical" evidence="10">
    <location>
        <begin position="210"/>
        <end position="228"/>
    </location>
</feature>
<organism evidence="13 14">
    <name type="scientific">Ruicaihuangia caeni</name>
    <dbReference type="NCBI Taxonomy" id="3042517"/>
    <lineage>
        <taxon>Bacteria</taxon>
        <taxon>Bacillati</taxon>
        <taxon>Actinomycetota</taxon>
        <taxon>Actinomycetes</taxon>
        <taxon>Micrococcales</taxon>
        <taxon>Microbacteriaceae</taxon>
        <taxon>Ruicaihuangia</taxon>
    </lineage>
</organism>
<dbReference type="Proteomes" id="UP001321506">
    <property type="component" value="Unassembled WGS sequence"/>
</dbReference>
<evidence type="ECO:0000313" key="14">
    <source>
        <dbReference type="Proteomes" id="UP001321506"/>
    </source>
</evidence>
<dbReference type="EMBL" id="JASATX010000002">
    <property type="protein sequence ID" value="MDI2098552.1"/>
    <property type="molecule type" value="Genomic_DNA"/>
</dbReference>
<dbReference type="GO" id="GO:0004190">
    <property type="term" value="F:aspartic-type endopeptidase activity"/>
    <property type="evidence" value="ECO:0007669"/>
    <property type="project" value="UniProtKB-EC"/>
</dbReference>
<dbReference type="AlphaFoldDB" id="A0AAW6TBX9"/>
<evidence type="ECO:0000256" key="5">
    <source>
        <dbReference type="ARBA" id="ARBA00022692"/>
    </source>
</evidence>
<keyword evidence="9" id="KW-0645">Protease</keyword>
<dbReference type="RefSeq" id="WP_281488340.1">
    <property type="nucleotide sequence ID" value="NZ_JASATX010000002.1"/>
</dbReference>
<dbReference type="PANTHER" id="PTHR30487:SF0">
    <property type="entry name" value="PREPILIN LEADER PEPTIDASE_N-METHYLTRANSFERASE-RELATED"/>
    <property type="match status" value="1"/>
</dbReference>
<evidence type="ECO:0000256" key="8">
    <source>
        <dbReference type="RuleBase" id="RU003793"/>
    </source>
</evidence>
<feature type="transmembrane region" description="Helical" evidence="10">
    <location>
        <begin position="104"/>
        <end position="122"/>
    </location>
</feature>
<feature type="domain" description="Prepilin type IV endopeptidase peptidase" evidence="11">
    <location>
        <begin position="112"/>
        <end position="223"/>
    </location>
</feature>
<feature type="transmembrane region" description="Helical" evidence="10">
    <location>
        <begin position="240"/>
        <end position="264"/>
    </location>
</feature>
<keyword evidence="9" id="KW-0489">Methyltransferase</keyword>
<proteinExistence type="inferred from homology"/>
<dbReference type="Gene3D" id="1.20.120.1220">
    <property type="match status" value="1"/>
</dbReference>
<dbReference type="EC" id="3.4.23.43" evidence="9"/>
<evidence type="ECO:0000256" key="10">
    <source>
        <dbReference type="SAM" id="Phobius"/>
    </source>
</evidence>
<comment type="function">
    <text evidence="9">Plays an essential role in type IV pili and type II pseudopili formation by proteolytically removing the leader sequence from substrate proteins and subsequently monomethylating the alpha-amino group of the newly exposed N-terminal phenylalanine.</text>
</comment>
<evidence type="ECO:0000256" key="4">
    <source>
        <dbReference type="ARBA" id="ARBA00022519"/>
    </source>
</evidence>
<keyword evidence="14" id="KW-1185">Reference proteome</keyword>
<evidence type="ECO:0000259" key="12">
    <source>
        <dbReference type="Pfam" id="PF06750"/>
    </source>
</evidence>
<keyword evidence="7 10" id="KW-0472">Membrane</keyword>
<feature type="transmembrane region" description="Helical" evidence="10">
    <location>
        <begin position="134"/>
        <end position="153"/>
    </location>
</feature>
<protein>
    <recommendedName>
        <fullName evidence="9">Prepilin leader peptidase/N-methyltransferase</fullName>
        <ecNumber evidence="9">2.1.1.-</ecNumber>
        <ecNumber evidence="9">3.4.23.43</ecNumber>
    </recommendedName>
</protein>
<dbReference type="PANTHER" id="PTHR30487">
    <property type="entry name" value="TYPE 4 PREPILIN-LIKE PROTEINS LEADER PEPTIDE-PROCESSING ENZYME"/>
    <property type="match status" value="1"/>
</dbReference>
<feature type="transmembrane region" description="Helical" evidence="10">
    <location>
        <begin position="159"/>
        <end position="180"/>
    </location>
</feature>
<dbReference type="GO" id="GO:0005886">
    <property type="term" value="C:plasma membrane"/>
    <property type="evidence" value="ECO:0007669"/>
    <property type="project" value="UniProtKB-SubCell"/>
</dbReference>
<dbReference type="InterPro" id="IPR000045">
    <property type="entry name" value="Prepilin_IV_endopep_pep"/>
</dbReference>
<keyword evidence="9" id="KW-0378">Hydrolase</keyword>
<comment type="similarity">
    <text evidence="2 8">Belongs to the peptidase A24 family.</text>
</comment>
<evidence type="ECO:0000256" key="9">
    <source>
        <dbReference type="RuleBase" id="RU003794"/>
    </source>
</evidence>
<dbReference type="InterPro" id="IPR050882">
    <property type="entry name" value="Prepilin_peptidase/N-MTase"/>
</dbReference>
<comment type="caution">
    <text evidence="13">The sequence shown here is derived from an EMBL/GenBank/DDBJ whole genome shotgun (WGS) entry which is preliminary data.</text>
</comment>